<dbReference type="PANTHER" id="PTHR21022:SF19">
    <property type="entry name" value="PREPHENATE DEHYDRATASE-RELATED"/>
    <property type="match status" value="1"/>
</dbReference>
<dbReference type="UniPathway" id="UPA00120">
    <property type="reaction ID" value="UER00203"/>
</dbReference>
<dbReference type="OrthoDB" id="9802281at2"/>
<evidence type="ECO:0000256" key="7">
    <source>
        <dbReference type="ARBA" id="ARBA00014401"/>
    </source>
</evidence>
<dbReference type="eggNOG" id="COG0077">
    <property type="taxonomic scope" value="Bacteria"/>
</dbReference>
<dbReference type="PROSITE" id="PS00858">
    <property type="entry name" value="PREPHENATE_DEHYDR_2"/>
    <property type="match status" value="1"/>
</dbReference>
<evidence type="ECO:0000256" key="3">
    <source>
        <dbReference type="ARBA" id="ARBA00004496"/>
    </source>
</evidence>
<comment type="catalytic activity">
    <reaction evidence="1">
        <text>chorismate = prephenate</text>
        <dbReference type="Rhea" id="RHEA:13897"/>
        <dbReference type="ChEBI" id="CHEBI:29748"/>
        <dbReference type="ChEBI" id="CHEBI:29934"/>
        <dbReference type="EC" id="5.4.99.5"/>
    </reaction>
</comment>
<dbReference type="PROSITE" id="PS51671">
    <property type="entry name" value="ACT"/>
    <property type="match status" value="1"/>
</dbReference>
<dbReference type="GO" id="GO:0004664">
    <property type="term" value="F:prephenate dehydratase activity"/>
    <property type="evidence" value="ECO:0007669"/>
    <property type="project" value="UniProtKB-EC"/>
</dbReference>
<name>A4J2L8_DESRM</name>
<evidence type="ECO:0000313" key="23">
    <source>
        <dbReference type="EMBL" id="ABO49321.1"/>
    </source>
</evidence>
<evidence type="ECO:0000259" key="22">
    <source>
        <dbReference type="PROSITE" id="PS51671"/>
    </source>
</evidence>
<evidence type="ECO:0000256" key="4">
    <source>
        <dbReference type="ARBA" id="ARBA00004741"/>
    </source>
</evidence>
<dbReference type="UniPathway" id="UPA00121">
    <property type="reaction ID" value="UER00345"/>
</dbReference>
<comment type="pathway">
    <text evidence="4">Amino-acid biosynthesis; L-phenylalanine biosynthesis; phenylpyruvate from prephenate: step 1/1.</text>
</comment>
<comment type="pathway">
    <text evidence="5">Metabolic intermediate biosynthesis; prephenate biosynthesis; prephenate from chorismate: step 1/1.</text>
</comment>
<evidence type="ECO:0000256" key="10">
    <source>
        <dbReference type="ARBA" id="ARBA00022605"/>
    </source>
</evidence>
<dbReference type="InterPro" id="IPR045865">
    <property type="entry name" value="ACT-like_dom_sf"/>
</dbReference>
<dbReference type="Proteomes" id="UP000001556">
    <property type="component" value="Chromosome"/>
</dbReference>
<evidence type="ECO:0000256" key="1">
    <source>
        <dbReference type="ARBA" id="ARBA00000824"/>
    </source>
</evidence>
<keyword evidence="12" id="KW-0584">Phenylalanine biosynthesis</keyword>
<dbReference type="GO" id="GO:0005737">
    <property type="term" value="C:cytoplasm"/>
    <property type="evidence" value="ECO:0007669"/>
    <property type="project" value="UniProtKB-SubCell"/>
</dbReference>
<evidence type="ECO:0000256" key="5">
    <source>
        <dbReference type="ARBA" id="ARBA00004817"/>
    </source>
</evidence>
<protein>
    <recommendedName>
        <fullName evidence="7">Bifunctional chorismate mutase/prephenate dehydratase</fullName>
        <ecNumber evidence="6">4.2.1.51</ecNumber>
    </recommendedName>
    <alternativeName>
        <fullName evidence="17">Chorismate mutase-prephenate dehydratase</fullName>
    </alternativeName>
    <alternativeName>
        <fullName evidence="8">Prephenate dehydratase</fullName>
    </alternativeName>
    <alternativeName>
        <fullName evidence="16">p-protein</fullName>
    </alternativeName>
</protein>
<accession>A4J2L8</accession>
<dbReference type="CDD" id="cd13631">
    <property type="entry name" value="PBP2_Ct-PDT_like"/>
    <property type="match status" value="1"/>
</dbReference>
<proteinExistence type="predicted"/>
<dbReference type="PIRSF" id="PIRSF001500">
    <property type="entry name" value="Chor_mut_pdt_Ppr"/>
    <property type="match status" value="1"/>
</dbReference>
<dbReference type="InterPro" id="IPR002701">
    <property type="entry name" value="CM_II_prokaryot"/>
</dbReference>
<dbReference type="SUPFAM" id="SSF55021">
    <property type="entry name" value="ACT-like"/>
    <property type="match status" value="1"/>
</dbReference>
<dbReference type="KEGG" id="drm:Dred_0783"/>
<feature type="site" description="Essential for prephenate dehydratase activity" evidence="19">
    <location>
        <position position="281"/>
    </location>
</feature>
<sequence length="380" mass="43091">MDIKDLRKEINQIDGQLLKLFLKRMNASAQIVKYKIQNELPVFDRGREREVLNRVAELAGTEMEAYSNRLFNTLLDLSRAYQNQFIPHNSRLVQDIQAATCELTQPFPSKANVACQGTEGSYSQQAGDKLFSLPKLLFFSDFEGVFQAVEKGLCEYGILPVENSLAGTVIPVYDLMEKYKFYIVRSIRLRINHTVQAKKGVTLGDIHEIVSHEQAIRQCSEFLKSHPHIKVTLFSNTAAAAKYVADSDRTDLAAISSEACAKLYNLDVLSDQIQNRDNNYTRFICISKNMKIYPGANKISLMLALPHKPGSLYTLLAKFSALGFNLTKLESRPMPGKDFEFLFYFDFEASIYSPETGNLLSELDRSLEKFMFLGSYSEVF</sequence>
<dbReference type="Gene3D" id="3.40.190.10">
    <property type="entry name" value="Periplasmic binding protein-like II"/>
    <property type="match status" value="2"/>
</dbReference>
<dbReference type="PROSITE" id="PS51171">
    <property type="entry name" value="PREPHENATE_DEHYDR_3"/>
    <property type="match status" value="1"/>
</dbReference>
<dbReference type="InterPro" id="IPR002912">
    <property type="entry name" value="ACT_dom"/>
</dbReference>
<comment type="function">
    <text evidence="2">Catalyzes the Claisen rearrangement of chorismate to prephenate and the decarboxylation/dehydration of prephenate to phenylpyruvate.</text>
</comment>
<comment type="catalytic activity">
    <reaction evidence="18">
        <text>prephenate + H(+) = 3-phenylpyruvate + CO2 + H2O</text>
        <dbReference type="Rhea" id="RHEA:21648"/>
        <dbReference type="ChEBI" id="CHEBI:15377"/>
        <dbReference type="ChEBI" id="CHEBI:15378"/>
        <dbReference type="ChEBI" id="CHEBI:16526"/>
        <dbReference type="ChEBI" id="CHEBI:18005"/>
        <dbReference type="ChEBI" id="CHEBI:29934"/>
        <dbReference type="EC" id="4.2.1.51"/>
    </reaction>
</comment>
<keyword evidence="14 23" id="KW-0456">Lyase</keyword>
<dbReference type="Gene3D" id="3.30.70.260">
    <property type="match status" value="1"/>
</dbReference>
<evidence type="ECO:0000259" key="20">
    <source>
        <dbReference type="PROSITE" id="PS51168"/>
    </source>
</evidence>
<evidence type="ECO:0000313" key="24">
    <source>
        <dbReference type="Proteomes" id="UP000001556"/>
    </source>
</evidence>
<dbReference type="SUPFAM" id="SSF48600">
    <property type="entry name" value="Chorismate mutase II"/>
    <property type="match status" value="1"/>
</dbReference>
<evidence type="ECO:0000259" key="21">
    <source>
        <dbReference type="PROSITE" id="PS51171"/>
    </source>
</evidence>
<evidence type="ECO:0000256" key="16">
    <source>
        <dbReference type="ARBA" id="ARBA00031175"/>
    </source>
</evidence>
<evidence type="ECO:0000256" key="14">
    <source>
        <dbReference type="ARBA" id="ARBA00023239"/>
    </source>
</evidence>
<dbReference type="EMBL" id="CP000612">
    <property type="protein sequence ID" value="ABO49321.1"/>
    <property type="molecule type" value="Genomic_DNA"/>
</dbReference>
<dbReference type="Pfam" id="PF00800">
    <property type="entry name" value="PDT"/>
    <property type="match status" value="1"/>
</dbReference>
<dbReference type="PROSITE" id="PS51168">
    <property type="entry name" value="CHORISMATE_MUT_2"/>
    <property type="match status" value="1"/>
</dbReference>
<dbReference type="EC" id="4.2.1.51" evidence="6"/>
<dbReference type="STRING" id="349161.Dred_0783"/>
<feature type="domain" description="Prephenate dehydratase" evidence="21">
    <location>
        <begin position="112"/>
        <end position="288"/>
    </location>
</feature>
<dbReference type="HOGENOM" id="CLU_035008_1_1_9"/>
<evidence type="ECO:0000256" key="9">
    <source>
        <dbReference type="ARBA" id="ARBA00022490"/>
    </source>
</evidence>
<dbReference type="CDD" id="cd04905">
    <property type="entry name" value="ACT_CM-PDT"/>
    <property type="match status" value="1"/>
</dbReference>
<dbReference type="SUPFAM" id="SSF53850">
    <property type="entry name" value="Periplasmic binding protein-like II"/>
    <property type="match status" value="1"/>
</dbReference>
<keyword evidence="10" id="KW-0028">Amino-acid biosynthesis</keyword>
<keyword evidence="13" id="KW-0413">Isomerase</keyword>
<keyword evidence="9" id="KW-0963">Cytoplasm</keyword>
<dbReference type="InterPro" id="IPR036979">
    <property type="entry name" value="CM_dom_sf"/>
</dbReference>
<evidence type="ECO:0000256" key="6">
    <source>
        <dbReference type="ARBA" id="ARBA00013147"/>
    </source>
</evidence>
<dbReference type="InterPro" id="IPR001086">
    <property type="entry name" value="Preph_deHydtase"/>
</dbReference>
<evidence type="ECO:0000256" key="12">
    <source>
        <dbReference type="ARBA" id="ARBA00023222"/>
    </source>
</evidence>
<keyword evidence="24" id="KW-1185">Reference proteome</keyword>
<evidence type="ECO:0000256" key="2">
    <source>
        <dbReference type="ARBA" id="ARBA00002364"/>
    </source>
</evidence>
<comment type="subcellular location">
    <subcellularLocation>
        <location evidence="3">Cytoplasm</location>
    </subcellularLocation>
</comment>
<dbReference type="GO" id="GO:0004106">
    <property type="term" value="F:chorismate mutase activity"/>
    <property type="evidence" value="ECO:0007669"/>
    <property type="project" value="UniProtKB-EC"/>
</dbReference>
<organism evidence="23 24">
    <name type="scientific">Desulforamulus reducens (strain ATCC BAA-1160 / DSM 100696 / MI-1)</name>
    <name type="common">Desulfotomaculum reducens</name>
    <dbReference type="NCBI Taxonomy" id="349161"/>
    <lineage>
        <taxon>Bacteria</taxon>
        <taxon>Bacillati</taxon>
        <taxon>Bacillota</taxon>
        <taxon>Clostridia</taxon>
        <taxon>Eubacteriales</taxon>
        <taxon>Peptococcaceae</taxon>
        <taxon>Desulforamulus</taxon>
    </lineage>
</organism>
<evidence type="ECO:0000256" key="19">
    <source>
        <dbReference type="PIRSR" id="PIRSR001500-2"/>
    </source>
</evidence>
<dbReference type="GO" id="GO:0046417">
    <property type="term" value="P:chorismate metabolic process"/>
    <property type="evidence" value="ECO:0007669"/>
    <property type="project" value="InterPro"/>
</dbReference>
<dbReference type="PANTHER" id="PTHR21022">
    <property type="entry name" value="PREPHENATE DEHYDRATASE P PROTEIN"/>
    <property type="match status" value="1"/>
</dbReference>
<evidence type="ECO:0000256" key="11">
    <source>
        <dbReference type="ARBA" id="ARBA00023141"/>
    </source>
</evidence>
<reference evidence="23 24" key="1">
    <citation type="submission" date="2007-03" db="EMBL/GenBank/DDBJ databases">
        <title>Complete sequence of Desulfotomaculum reducens MI-1.</title>
        <authorList>
            <consortium name="US DOE Joint Genome Institute"/>
            <person name="Copeland A."/>
            <person name="Lucas S."/>
            <person name="Lapidus A."/>
            <person name="Barry K."/>
            <person name="Detter J.C."/>
            <person name="Glavina del Rio T."/>
            <person name="Hammon N."/>
            <person name="Israni S."/>
            <person name="Dalin E."/>
            <person name="Tice H."/>
            <person name="Pitluck S."/>
            <person name="Sims D."/>
            <person name="Brettin T."/>
            <person name="Bruce D."/>
            <person name="Han C."/>
            <person name="Tapia R."/>
            <person name="Schmutz J."/>
            <person name="Larimer F."/>
            <person name="Land M."/>
            <person name="Hauser L."/>
            <person name="Kyrpides N."/>
            <person name="Kim E."/>
            <person name="Tebo B.M."/>
            <person name="Richardson P."/>
        </authorList>
    </citation>
    <scope>NUCLEOTIDE SEQUENCE [LARGE SCALE GENOMIC DNA]</scope>
    <source>
        <strain evidence="23 24">MI-1</strain>
    </source>
</reference>
<gene>
    <name evidence="23" type="ordered locus">Dred_0783</name>
</gene>
<evidence type="ECO:0000256" key="18">
    <source>
        <dbReference type="ARBA" id="ARBA00047848"/>
    </source>
</evidence>
<keyword evidence="15" id="KW-0511">Multifunctional enzyme</keyword>
<evidence type="ECO:0000256" key="8">
    <source>
        <dbReference type="ARBA" id="ARBA00021872"/>
    </source>
</evidence>
<dbReference type="InterPro" id="IPR018528">
    <property type="entry name" value="Preph_deHydtase_CS"/>
</dbReference>
<dbReference type="Gene3D" id="1.20.59.10">
    <property type="entry name" value="Chorismate mutase"/>
    <property type="match status" value="1"/>
</dbReference>
<dbReference type="Pfam" id="PF01817">
    <property type="entry name" value="CM_2"/>
    <property type="match status" value="1"/>
</dbReference>
<feature type="domain" description="ACT" evidence="22">
    <location>
        <begin position="300"/>
        <end position="377"/>
    </location>
</feature>
<keyword evidence="11" id="KW-0057">Aromatic amino acid biosynthesis</keyword>
<dbReference type="PROSITE" id="PS00857">
    <property type="entry name" value="PREPHENATE_DEHYDR_1"/>
    <property type="match status" value="1"/>
</dbReference>
<dbReference type="RefSeq" id="WP_011877156.1">
    <property type="nucleotide sequence ID" value="NC_009253.1"/>
</dbReference>
<evidence type="ECO:0000256" key="13">
    <source>
        <dbReference type="ARBA" id="ARBA00023235"/>
    </source>
</evidence>
<dbReference type="InterPro" id="IPR008242">
    <property type="entry name" value="Chor_mutase/pphenate_deHydtase"/>
</dbReference>
<evidence type="ECO:0000256" key="17">
    <source>
        <dbReference type="ARBA" id="ARBA00031520"/>
    </source>
</evidence>
<feature type="domain" description="Chorismate mutase" evidence="20">
    <location>
        <begin position="1"/>
        <end position="86"/>
    </location>
</feature>
<dbReference type="GO" id="GO:0009094">
    <property type="term" value="P:L-phenylalanine biosynthetic process"/>
    <property type="evidence" value="ECO:0007669"/>
    <property type="project" value="UniProtKB-UniPathway"/>
</dbReference>
<evidence type="ECO:0000256" key="15">
    <source>
        <dbReference type="ARBA" id="ARBA00023268"/>
    </source>
</evidence>
<dbReference type="AlphaFoldDB" id="A4J2L8"/>
<dbReference type="SMART" id="SM00830">
    <property type="entry name" value="CM_2"/>
    <property type="match status" value="1"/>
</dbReference>
<dbReference type="InterPro" id="IPR036263">
    <property type="entry name" value="Chorismate_II_sf"/>
</dbReference>